<gene>
    <name evidence="3" type="ORF">H257_17465</name>
</gene>
<dbReference type="EMBL" id="KI913221">
    <property type="protein sequence ID" value="ETV65911.1"/>
    <property type="molecule type" value="Genomic_DNA"/>
</dbReference>
<dbReference type="InterPro" id="IPR036871">
    <property type="entry name" value="PX_dom_sf"/>
</dbReference>
<dbReference type="GO" id="GO:0035091">
    <property type="term" value="F:phosphatidylinositol binding"/>
    <property type="evidence" value="ECO:0007669"/>
    <property type="project" value="InterPro"/>
</dbReference>
<dbReference type="OrthoDB" id="74193at2759"/>
<dbReference type="CDD" id="cd06093">
    <property type="entry name" value="PX_domain"/>
    <property type="match status" value="1"/>
</dbReference>
<feature type="region of interest" description="Disordered" evidence="1">
    <location>
        <begin position="260"/>
        <end position="315"/>
    </location>
</feature>
<dbReference type="Pfam" id="PF00787">
    <property type="entry name" value="PX"/>
    <property type="match status" value="1"/>
</dbReference>
<accession>W4FGD5</accession>
<feature type="compositionally biased region" description="Polar residues" evidence="1">
    <location>
        <begin position="284"/>
        <end position="296"/>
    </location>
</feature>
<dbReference type="PROSITE" id="PS50195">
    <property type="entry name" value="PX"/>
    <property type="match status" value="1"/>
</dbReference>
<evidence type="ECO:0000313" key="3">
    <source>
        <dbReference type="EMBL" id="ETV65911.1"/>
    </source>
</evidence>
<dbReference type="RefSeq" id="XP_009844566.1">
    <property type="nucleotide sequence ID" value="XM_009846264.1"/>
</dbReference>
<dbReference type="AlphaFoldDB" id="W4FGD5"/>
<feature type="region of interest" description="Disordered" evidence="1">
    <location>
        <begin position="491"/>
        <end position="523"/>
    </location>
</feature>
<feature type="domain" description="PX" evidence="2">
    <location>
        <begin position="1"/>
        <end position="169"/>
    </location>
</feature>
<proteinExistence type="predicted"/>
<feature type="compositionally biased region" description="Polar residues" evidence="1">
    <location>
        <begin position="342"/>
        <end position="352"/>
    </location>
</feature>
<dbReference type="Gene3D" id="3.30.1520.10">
    <property type="entry name" value="Phox-like domain"/>
    <property type="match status" value="1"/>
</dbReference>
<dbReference type="SUPFAM" id="SSF64268">
    <property type="entry name" value="PX domain"/>
    <property type="match status" value="1"/>
</dbReference>
<name>W4FGD5_APHAT</name>
<reference evidence="3" key="1">
    <citation type="submission" date="2013-12" db="EMBL/GenBank/DDBJ databases">
        <title>The Genome Sequence of Aphanomyces astaci APO3.</title>
        <authorList>
            <consortium name="The Broad Institute Genomics Platform"/>
            <person name="Russ C."/>
            <person name="Tyler B."/>
            <person name="van West P."/>
            <person name="Dieguez-Uribeondo J."/>
            <person name="Young S.K."/>
            <person name="Zeng Q."/>
            <person name="Gargeya S."/>
            <person name="Fitzgerald M."/>
            <person name="Abouelleil A."/>
            <person name="Alvarado L."/>
            <person name="Chapman S.B."/>
            <person name="Gainer-Dewar J."/>
            <person name="Goldberg J."/>
            <person name="Griggs A."/>
            <person name="Gujja S."/>
            <person name="Hansen M."/>
            <person name="Howarth C."/>
            <person name="Imamovic A."/>
            <person name="Ireland A."/>
            <person name="Larimer J."/>
            <person name="McCowan C."/>
            <person name="Murphy C."/>
            <person name="Pearson M."/>
            <person name="Poon T.W."/>
            <person name="Priest M."/>
            <person name="Roberts A."/>
            <person name="Saif S."/>
            <person name="Shea T."/>
            <person name="Sykes S."/>
            <person name="Wortman J."/>
            <person name="Nusbaum C."/>
            <person name="Birren B."/>
        </authorList>
    </citation>
    <scope>NUCLEOTIDE SEQUENCE [LARGE SCALE GENOMIC DNA]</scope>
    <source>
        <strain evidence="3">APO3</strain>
    </source>
</reference>
<dbReference type="VEuPathDB" id="FungiDB:H257_17465"/>
<feature type="region of interest" description="Disordered" evidence="1">
    <location>
        <begin position="178"/>
        <end position="222"/>
    </location>
</feature>
<feature type="region of interest" description="Disordered" evidence="1">
    <location>
        <begin position="333"/>
        <end position="356"/>
    </location>
</feature>
<dbReference type="STRING" id="112090.W4FGD5"/>
<protein>
    <recommendedName>
        <fullName evidence="2">PX domain-containing protein</fullName>
    </recommendedName>
</protein>
<evidence type="ECO:0000259" key="2">
    <source>
        <dbReference type="PROSITE" id="PS50195"/>
    </source>
</evidence>
<dbReference type="GeneID" id="20819461"/>
<feature type="compositionally biased region" description="Acidic residues" evidence="1">
    <location>
        <begin position="492"/>
        <end position="503"/>
    </location>
</feature>
<feature type="region of interest" description="Disordered" evidence="1">
    <location>
        <begin position="592"/>
        <end position="614"/>
    </location>
</feature>
<feature type="region of interest" description="Disordered" evidence="1">
    <location>
        <begin position="1"/>
        <end position="20"/>
    </location>
</feature>
<evidence type="ECO:0000256" key="1">
    <source>
        <dbReference type="SAM" id="MobiDB-lite"/>
    </source>
</evidence>
<dbReference type="InterPro" id="IPR001683">
    <property type="entry name" value="PX_dom"/>
</dbReference>
<sequence length="614" mass="68608">MMIRDDTSNNQTSSHVGDERRRGLSVHISHVDCSPIQQTQYVIRVADFYTDAYERTVRRPYSEFRRFRFHILDLLKLCTDGDDLSQRVSKQIEALVFPPKRFFGARSEAVVRTRANALNKWITCVLAITTEYRKAQKNLAVCDPSASTQGSAVLLDALKTFLTSRVEELQLINPLPLEKSQSLPMPPPVDMKGRGLPQRRTSSSHHNSHERSNNLESSTSTLQVTSTAPLVALPALTMNDINHIASSVIKSSSGRSILKSHDRLASSGSGMRKTKTRFSIAEPSETSFSNNRCTSNSSEGAHHHRSSSSSTAASSAEGSFVFTRTKASSRSNLAKTELSARLKSTSSSNQSRHSMHLHNYRGSVVKDARFSMTQPKVIKRLPAGDESDIVLAAETELQSMGLSTDTAAMVLRYMDRFLVKATQRQPGCYRITPDNWLAIDAERLCTELEEALFNPAHMQAMLFSGGEWRIPQALEGYIQHKWAVHHNTAMDEQADDSDDDEPDDSHAETLTKSARKNPSLFSRHDIDEIEQLMSEGTASRSQVKQLRRQLDEGNWDRHATRRRAIPLMDNALNSDDDNDSLGEEEDIDFATYARRKSGKTTTPKPTFQDHGGLV</sequence>
<organism evidence="3">
    <name type="scientific">Aphanomyces astaci</name>
    <name type="common">Crayfish plague agent</name>
    <dbReference type="NCBI Taxonomy" id="112090"/>
    <lineage>
        <taxon>Eukaryota</taxon>
        <taxon>Sar</taxon>
        <taxon>Stramenopiles</taxon>
        <taxon>Oomycota</taxon>
        <taxon>Saprolegniomycetes</taxon>
        <taxon>Saprolegniales</taxon>
        <taxon>Verrucalvaceae</taxon>
        <taxon>Aphanomyces</taxon>
    </lineage>
</organism>